<sequence>MAVRRVVQSLTQGPAEGPQAGGLSARQWRDPISVDPPRGEDHPAVRELVSGRAWNASAVTIRTWKMATRRRDHASKDEPVKSDSGRNGADPEEANETIPPSGSLQWGPVRELVVRGIGNACYGPPPTFSPKMDPVEWLESMEDFFVVTSVPSS</sequence>
<feature type="region of interest" description="Disordered" evidence="1">
    <location>
        <begin position="1"/>
        <end position="46"/>
    </location>
</feature>
<comment type="caution">
    <text evidence="2">The sequence shown here is derived from an EMBL/GenBank/DDBJ whole genome shotgun (WGS) entry which is preliminary data.</text>
</comment>
<proteinExistence type="predicted"/>
<reference evidence="2 3" key="1">
    <citation type="submission" date="2015-01" db="EMBL/GenBank/DDBJ databases">
        <title>Evolution of Trichinella species and genotypes.</title>
        <authorList>
            <person name="Korhonen P.K."/>
            <person name="Edoardo P."/>
            <person name="Giuseppe L.R."/>
            <person name="Gasser R.B."/>
        </authorList>
    </citation>
    <scope>NUCLEOTIDE SEQUENCE [LARGE SCALE GENOMIC DNA]</scope>
    <source>
        <strain evidence="2">ISS2496</strain>
    </source>
</reference>
<protein>
    <submittedName>
        <fullName evidence="2">Uncharacterized protein</fullName>
    </submittedName>
</protein>
<gene>
    <name evidence="2" type="ORF">T12_6435</name>
</gene>
<dbReference type="Proteomes" id="UP000054783">
    <property type="component" value="Unassembled WGS sequence"/>
</dbReference>
<name>A0A0V0Z6L1_9BILA</name>
<organism evidence="2 3">
    <name type="scientific">Trichinella patagoniensis</name>
    <dbReference type="NCBI Taxonomy" id="990121"/>
    <lineage>
        <taxon>Eukaryota</taxon>
        <taxon>Metazoa</taxon>
        <taxon>Ecdysozoa</taxon>
        <taxon>Nematoda</taxon>
        <taxon>Enoplea</taxon>
        <taxon>Dorylaimia</taxon>
        <taxon>Trichinellida</taxon>
        <taxon>Trichinellidae</taxon>
        <taxon>Trichinella</taxon>
    </lineage>
</organism>
<feature type="region of interest" description="Disordered" evidence="1">
    <location>
        <begin position="65"/>
        <end position="107"/>
    </location>
</feature>
<evidence type="ECO:0000256" key="1">
    <source>
        <dbReference type="SAM" id="MobiDB-lite"/>
    </source>
</evidence>
<evidence type="ECO:0000313" key="2">
    <source>
        <dbReference type="EMBL" id="KRY08061.1"/>
    </source>
</evidence>
<keyword evidence="3" id="KW-1185">Reference proteome</keyword>
<feature type="compositionally biased region" description="Basic and acidic residues" evidence="1">
    <location>
        <begin position="74"/>
        <end position="84"/>
    </location>
</feature>
<evidence type="ECO:0000313" key="3">
    <source>
        <dbReference type="Proteomes" id="UP000054783"/>
    </source>
</evidence>
<dbReference type="AlphaFoldDB" id="A0A0V0Z6L1"/>
<dbReference type="EMBL" id="JYDQ01000368">
    <property type="protein sequence ID" value="KRY08061.1"/>
    <property type="molecule type" value="Genomic_DNA"/>
</dbReference>
<accession>A0A0V0Z6L1</accession>